<sequence>LSLQIPGSGDQIRTQVIQFAELTSF</sequence>
<reference evidence="1 2" key="1">
    <citation type="journal article" date="2018" name="Front. Plant Sci.">
        <title>Red Clover (Trifolium pratense) and Zigzag Clover (T. medium) - A Picture of Genomic Similarities and Differences.</title>
        <authorList>
            <person name="Dluhosova J."/>
            <person name="Istvanek J."/>
            <person name="Nedelnik J."/>
            <person name="Repkova J."/>
        </authorList>
    </citation>
    <scope>NUCLEOTIDE SEQUENCE [LARGE SCALE GENOMIC DNA]</scope>
    <source>
        <strain evidence="2">cv. 10/8</strain>
        <tissue evidence="1">Leaf</tissue>
    </source>
</reference>
<proteinExistence type="predicted"/>
<keyword evidence="2" id="KW-1185">Reference proteome</keyword>
<dbReference type="EMBL" id="LXQA010679522">
    <property type="protein sequence ID" value="MCI65649.1"/>
    <property type="molecule type" value="Genomic_DNA"/>
</dbReference>
<dbReference type="AlphaFoldDB" id="A0A392TXG5"/>
<evidence type="ECO:0000313" key="2">
    <source>
        <dbReference type="Proteomes" id="UP000265520"/>
    </source>
</evidence>
<feature type="non-terminal residue" evidence="1">
    <location>
        <position position="1"/>
    </location>
</feature>
<name>A0A392TXG5_9FABA</name>
<evidence type="ECO:0000313" key="1">
    <source>
        <dbReference type="EMBL" id="MCI65649.1"/>
    </source>
</evidence>
<accession>A0A392TXG5</accession>
<comment type="caution">
    <text evidence="1">The sequence shown here is derived from an EMBL/GenBank/DDBJ whole genome shotgun (WGS) entry which is preliminary data.</text>
</comment>
<protein>
    <submittedName>
        <fullName evidence="1">Uncharacterized protein</fullName>
    </submittedName>
</protein>
<organism evidence="1 2">
    <name type="scientific">Trifolium medium</name>
    <dbReference type="NCBI Taxonomy" id="97028"/>
    <lineage>
        <taxon>Eukaryota</taxon>
        <taxon>Viridiplantae</taxon>
        <taxon>Streptophyta</taxon>
        <taxon>Embryophyta</taxon>
        <taxon>Tracheophyta</taxon>
        <taxon>Spermatophyta</taxon>
        <taxon>Magnoliopsida</taxon>
        <taxon>eudicotyledons</taxon>
        <taxon>Gunneridae</taxon>
        <taxon>Pentapetalae</taxon>
        <taxon>rosids</taxon>
        <taxon>fabids</taxon>
        <taxon>Fabales</taxon>
        <taxon>Fabaceae</taxon>
        <taxon>Papilionoideae</taxon>
        <taxon>50 kb inversion clade</taxon>
        <taxon>NPAAA clade</taxon>
        <taxon>Hologalegina</taxon>
        <taxon>IRL clade</taxon>
        <taxon>Trifolieae</taxon>
        <taxon>Trifolium</taxon>
    </lineage>
</organism>
<dbReference type="Proteomes" id="UP000265520">
    <property type="component" value="Unassembled WGS sequence"/>
</dbReference>